<dbReference type="PANTHER" id="PTHR42878:SF7">
    <property type="entry name" value="SENSOR HISTIDINE KINASE GLRK"/>
    <property type="match status" value="1"/>
</dbReference>
<organism evidence="15 16">
    <name type="scientific">Alteromonas lipolytica</name>
    <dbReference type="NCBI Taxonomy" id="1856405"/>
    <lineage>
        <taxon>Bacteria</taxon>
        <taxon>Pseudomonadati</taxon>
        <taxon>Pseudomonadota</taxon>
        <taxon>Gammaproteobacteria</taxon>
        <taxon>Alteromonadales</taxon>
        <taxon>Alteromonadaceae</taxon>
        <taxon>Alteromonas/Salinimonas group</taxon>
        <taxon>Alteromonas</taxon>
    </lineage>
</organism>
<dbReference type="GO" id="GO:0000156">
    <property type="term" value="F:phosphorelay response regulator activity"/>
    <property type="evidence" value="ECO:0007669"/>
    <property type="project" value="TreeGrafter"/>
</dbReference>
<dbReference type="SMART" id="SM00304">
    <property type="entry name" value="HAMP"/>
    <property type="match status" value="1"/>
</dbReference>
<keyword evidence="12" id="KW-0812">Transmembrane</keyword>
<evidence type="ECO:0000256" key="7">
    <source>
        <dbReference type="ARBA" id="ARBA00022777"/>
    </source>
</evidence>
<keyword evidence="6" id="KW-0547">Nucleotide-binding</keyword>
<comment type="catalytic activity">
    <reaction evidence="1">
        <text>ATP + protein L-histidine = ADP + protein N-phospho-L-histidine.</text>
        <dbReference type="EC" id="2.7.13.3"/>
    </reaction>
</comment>
<keyword evidence="10 12" id="KW-0472">Membrane</keyword>
<evidence type="ECO:0000256" key="4">
    <source>
        <dbReference type="ARBA" id="ARBA00022553"/>
    </source>
</evidence>
<evidence type="ECO:0000256" key="12">
    <source>
        <dbReference type="SAM" id="Phobius"/>
    </source>
</evidence>
<dbReference type="FunFam" id="1.10.287.130:FF:000001">
    <property type="entry name" value="Two-component sensor histidine kinase"/>
    <property type="match status" value="1"/>
</dbReference>
<evidence type="ECO:0000259" key="14">
    <source>
        <dbReference type="PROSITE" id="PS50885"/>
    </source>
</evidence>
<dbReference type="GO" id="GO:0007234">
    <property type="term" value="P:osmosensory signaling via phosphorelay pathway"/>
    <property type="evidence" value="ECO:0007669"/>
    <property type="project" value="TreeGrafter"/>
</dbReference>
<keyword evidence="4" id="KW-0597">Phosphoprotein</keyword>
<dbReference type="InterPro" id="IPR050351">
    <property type="entry name" value="BphY/WalK/GraS-like"/>
</dbReference>
<keyword evidence="8" id="KW-0067">ATP-binding</keyword>
<dbReference type="Proteomes" id="UP000176037">
    <property type="component" value="Unassembled WGS sequence"/>
</dbReference>
<evidence type="ECO:0000256" key="10">
    <source>
        <dbReference type="ARBA" id="ARBA00023136"/>
    </source>
</evidence>
<dbReference type="InterPro" id="IPR004358">
    <property type="entry name" value="Sig_transdc_His_kin-like_C"/>
</dbReference>
<reference evidence="15 16" key="1">
    <citation type="submission" date="2016-09" db="EMBL/GenBank/DDBJ databases">
        <title>Alteromonas lipolytica, a new species isolated from sea water.</title>
        <authorList>
            <person name="Wu Y.-H."/>
            <person name="Cheng H."/>
            <person name="Xu X.-W."/>
        </authorList>
    </citation>
    <scope>NUCLEOTIDE SEQUENCE [LARGE SCALE GENOMIC DNA]</scope>
    <source>
        <strain evidence="15 16">JW12</strain>
    </source>
</reference>
<dbReference type="InterPro" id="IPR005467">
    <property type="entry name" value="His_kinase_dom"/>
</dbReference>
<dbReference type="GO" id="GO:0005886">
    <property type="term" value="C:plasma membrane"/>
    <property type="evidence" value="ECO:0007669"/>
    <property type="project" value="UniProtKB-ARBA"/>
</dbReference>
<dbReference type="SUPFAM" id="SSF55874">
    <property type="entry name" value="ATPase domain of HSP90 chaperone/DNA topoisomerase II/histidine kinase"/>
    <property type="match status" value="1"/>
</dbReference>
<evidence type="ECO:0000256" key="6">
    <source>
        <dbReference type="ARBA" id="ARBA00022741"/>
    </source>
</evidence>
<keyword evidence="5" id="KW-0808">Transferase</keyword>
<dbReference type="FunFam" id="3.30.565.10:FF:000006">
    <property type="entry name" value="Sensor histidine kinase WalK"/>
    <property type="match status" value="1"/>
</dbReference>
<keyword evidence="12" id="KW-1133">Transmembrane helix</keyword>
<dbReference type="Gene3D" id="6.10.340.10">
    <property type="match status" value="1"/>
</dbReference>
<dbReference type="CDD" id="cd06225">
    <property type="entry name" value="HAMP"/>
    <property type="match status" value="1"/>
</dbReference>
<dbReference type="Gene3D" id="1.10.287.130">
    <property type="match status" value="1"/>
</dbReference>
<feature type="transmembrane region" description="Helical" evidence="12">
    <location>
        <begin position="6"/>
        <end position="30"/>
    </location>
</feature>
<dbReference type="PRINTS" id="PR00344">
    <property type="entry name" value="BCTRLSENSOR"/>
</dbReference>
<dbReference type="PROSITE" id="PS50885">
    <property type="entry name" value="HAMP"/>
    <property type="match status" value="1"/>
</dbReference>
<dbReference type="InterPro" id="IPR003660">
    <property type="entry name" value="HAMP_dom"/>
</dbReference>
<protein>
    <recommendedName>
        <fullName evidence="3">histidine kinase</fullName>
        <ecNumber evidence="3">2.7.13.3</ecNumber>
    </recommendedName>
</protein>
<dbReference type="InterPro" id="IPR003661">
    <property type="entry name" value="HisK_dim/P_dom"/>
</dbReference>
<dbReference type="CDD" id="cd00082">
    <property type="entry name" value="HisKA"/>
    <property type="match status" value="1"/>
</dbReference>
<evidence type="ECO:0000256" key="3">
    <source>
        <dbReference type="ARBA" id="ARBA00012438"/>
    </source>
</evidence>
<evidence type="ECO:0000313" key="15">
    <source>
        <dbReference type="EMBL" id="OFI34656.1"/>
    </source>
</evidence>
<dbReference type="EMBL" id="MJIC01000010">
    <property type="protein sequence ID" value="OFI34656.1"/>
    <property type="molecule type" value="Genomic_DNA"/>
</dbReference>
<keyword evidence="7 15" id="KW-0418">Kinase</keyword>
<feature type="domain" description="HAMP" evidence="14">
    <location>
        <begin position="211"/>
        <end position="263"/>
    </location>
</feature>
<dbReference type="GO" id="GO:0030295">
    <property type="term" value="F:protein kinase activator activity"/>
    <property type="evidence" value="ECO:0007669"/>
    <property type="project" value="TreeGrafter"/>
</dbReference>
<comment type="caution">
    <text evidence="15">The sequence shown here is derived from an EMBL/GenBank/DDBJ whole genome shotgun (WGS) entry which is preliminary data.</text>
</comment>
<evidence type="ECO:0000256" key="1">
    <source>
        <dbReference type="ARBA" id="ARBA00000085"/>
    </source>
</evidence>
<dbReference type="SMART" id="SM00388">
    <property type="entry name" value="HisKA"/>
    <property type="match status" value="1"/>
</dbReference>
<evidence type="ECO:0000313" key="16">
    <source>
        <dbReference type="Proteomes" id="UP000176037"/>
    </source>
</evidence>
<gene>
    <name evidence="15" type="ORF">BFC17_13795</name>
</gene>
<evidence type="ECO:0000256" key="5">
    <source>
        <dbReference type="ARBA" id="ARBA00022679"/>
    </source>
</evidence>
<dbReference type="STRING" id="1856405.BFC17_13795"/>
<evidence type="ECO:0000256" key="11">
    <source>
        <dbReference type="SAM" id="Coils"/>
    </source>
</evidence>
<feature type="domain" description="Histidine kinase" evidence="13">
    <location>
        <begin position="303"/>
        <end position="517"/>
    </location>
</feature>
<evidence type="ECO:0000259" key="13">
    <source>
        <dbReference type="PROSITE" id="PS50109"/>
    </source>
</evidence>
<dbReference type="SUPFAM" id="SSF47384">
    <property type="entry name" value="Homodimeric domain of signal transducing histidine kinase"/>
    <property type="match status" value="1"/>
</dbReference>
<feature type="transmembrane region" description="Helical" evidence="12">
    <location>
        <begin position="186"/>
        <end position="210"/>
    </location>
</feature>
<evidence type="ECO:0000256" key="8">
    <source>
        <dbReference type="ARBA" id="ARBA00022840"/>
    </source>
</evidence>
<dbReference type="SUPFAM" id="SSF158472">
    <property type="entry name" value="HAMP domain-like"/>
    <property type="match status" value="1"/>
</dbReference>
<dbReference type="Pfam" id="PF02518">
    <property type="entry name" value="HATPase_c"/>
    <property type="match status" value="1"/>
</dbReference>
<dbReference type="Pfam" id="PF00672">
    <property type="entry name" value="HAMP"/>
    <property type="match status" value="1"/>
</dbReference>
<dbReference type="InterPro" id="IPR036097">
    <property type="entry name" value="HisK_dim/P_sf"/>
</dbReference>
<keyword evidence="16" id="KW-1185">Reference proteome</keyword>
<keyword evidence="11" id="KW-0175">Coiled coil</keyword>
<dbReference type="PANTHER" id="PTHR42878">
    <property type="entry name" value="TWO-COMPONENT HISTIDINE KINASE"/>
    <property type="match status" value="1"/>
</dbReference>
<dbReference type="InterPro" id="IPR003594">
    <property type="entry name" value="HATPase_dom"/>
</dbReference>
<dbReference type="Pfam" id="PF00512">
    <property type="entry name" value="HisKA"/>
    <property type="match status" value="1"/>
</dbReference>
<dbReference type="CDD" id="cd00075">
    <property type="entry name" value="HATPase"/>
    <property type="match status" value="1"/>
</dbReference>
<sequence>MYKRKIYLFGISSGLIMMIALCATAVSAYLTQNNLEQSNTAQTLLAEHQKLSSISYRMFKQLTDELIFGESANQAIIRNKQALIAQSLDKIRTLEQQQRQALGSQMTAGSVEDTDELAALINAIISEFKAITAAYTNTPLDQQYRLQTLLEVKIDNEFREAINAAVVRQGNVVSAINAKIETLNTAIIWFAVGVALFAMPCIILACYWLFNQLYQPLTILNNGTKAIAAGDYQQRLPETLDSEFYQLVKSLNLLASKLAEHESKAEQSRKQLEFEVEQRTREISQVNEQLTKIDSRRRQFLADVSHELRTPLTIIRGEAQVTLRQPSAAETVYRETLNSILVQAVNLSDLVDDLLLLARAELSRLQLDMSCQPIGEFIQLQVSQWQRVHDERQFTLEIEDDLKMIKLYFDPQRIKQVVAILLDNACKYSPPQSPVKVFAREEKSRFCIEIKDFGEGISPSDINHIFERFVRFKHKSEGLGLGLAIAKAIVEAHDGDIQVNSTLGEGTTFQIYLPMEAVS</sequence>
<dbReference type="SMART" id="SM00387">
    <property type="entry name" value="HATPase_c"/>
    <property type="match status" value="1"/>
</dbReference>
<evidence type="ECO:0000256" key="2">
    <source>
        <dbReference type="ARBA" id="ARBA00004370"/>
    </source>
</evidence>
<dbReference type="PROSITE" id="PS50109">
    <property type="entry name" value="HIS_KIN"/>
    <property type="match status" value="1"/>
</dbReference>
<feature type="coiled-coil region" evidence="11">
    <location>
        <begin position="251"/>
        <end position="289"/>
    </location>
</feature>
<name>A0A1E8FFZ0_9ALTE</name>
<dbReference type="EC" id="2.7.13.3" evidence="3"/>
<proteinExistence type="predicted"/>
<evidence type="ECO:0000256" key="9">
    <source>
        <dbReference type="ARBA" id="ARBA00023012"/>
    </source>
</evidence>
<dbReference type="GO" id="GO:0005524">
    <property type="term" value="F:ATP binding"/>
    <property type="evidence" value="ECO:0007669"/>
    <property type="project" value="UniProtKB-KW"/>
</dbReference>
<accession>A0A1E8FFZ0</accession>
<dbReference type="OrthoDB" id="9809766at2"/>
<dbReference type="GO" id="GO:0000155">
    <property type="term" value="F:phosphorelay sensor kinase activity"/>
    <property type="evidence" value="ECO:0007669"/>
    <property type="project" value="InterPro"/>
</dbReference>
<comment type="subcellular location">
    <subcellularLocation>
        <location evidence="2">Membrane</location>
    </subcellularLocation>
</comment>
<keyword evidence="9" id="KW-0902">Two-component regulatory system</keyword>
<dbReference type="AlphaFoldDB" id="A0A1E8FFZ0"/>
<dbReference type="Gene3D" id="3.30.565.10">
    <property type="entry name" value="Histidine kinase-like ATPase, C-terminal domain"/>
    <property type="match status" value="1"/>
</dbReference>
<dbReference type="InterPro" id="IPR036890">
    <property type="entry name" value="HATPase_C_sf"/>
</dbReference>